<dbReference type="Proteomes" id="UP001196980">
    <property type="component" value="Unassembled WGS sequence"/>
</dbReference>
<dbReference type="EMBL" id="JABXWD010000212">
    <property type="protein sequence ID" value="MBV6342208.1"/>
    <property type="molecule type" value="Genomic_DNA"/>
</dbReference>
<keyword evidence="2" id="KW-1185">Reference proteome</keyword>
<protein>
    <submittedName>
        <fullName evidence="1">Uncharacterized protein</fullName>
    </submittedName>
</protein>
<organism evidence="1 2">
    <name type="scientific">Candidatus Magnetobacterium casense</name>
    <dbReference type="NCBI Taxonomy" id="1455061"/>
    <lineage>
        <taxon>Bacteria</taxon>
        <taxon>Pseudomonadati</taxon>
        <taxon>Nitrospirota</taxon>
        <taxon>Thermodesulfovibrionia</taxon>
        <taxon>Thermodesulfovibrionales</taxon>
        <taxon>Candidatus Magnetobacteriaceae</taxon>
        <taxon>Candidatus Magnetobacterium</taxon>
    </lineage>
</organism>
<proteinExistence type="predicted"/>
<name>A0ABS6S029_9BACT</name>
<sequence>MLTLSVYEEVLRSQPVIGQVRAIWDDVAARRIDGEDEVKHAEGVLFINGIFADFVHAVMTVDVSVIDDIISSVRKSRKLNEQVKGIVVLLYDMRAALIPVVKAGAGGDVVGDIDPIEALIKDL</sequence>
<evidence type="ECO:0000313" key="1">
    <source>
        <dbReference type="EMBL" id="MBV6342208.1"/>
    </source>
</evidence>
<accession>A0ABS6S029</accession>
<gene>
    <name evidence="1" type="ORF">HWQ67_11485</name>
</gene>
<comment type="caution">
    <text evidence="1">The sequence shown here is derived from an EMBL/GenBank/DDBJ whole genome shotgun (WGS) entry which is preliminary data.</text>
</comment>
<reference evidence="1 2" key="1">
    <citation type="journal article" date="2020" name="J Geophys Res Biogeosci">
        <title>Magnetotaxis as an Adaptation to Enable Bacterial Shuttling of Microbial Sulfur and Sulfur Cycling Across Aquatic Oxic#Anoxic Interfaces.</title>
        <authorList>
            <person name="Li J."/>
            <person name="Liu P."/>
            <person name="Wang J."/>
            <person name="Roberts A.P."/>
            <person name="Pan Y."/>
        </authorList>
    </citation>
    <scope>NUCLEOTIDE SEQUENCE [LARGE SCALE GENOMIC DNA]</scope>
    <source>
        <strain evidence="1 2">MYR-1_YQ</strain>
    </source>
</reference>
<evidence type="ECO:0000313" key="2">
    <source>
        <dbReference type="Proteomes" id="UP001196980"/>
    </source>
</evidence>